<name>A0A6J5KK69_9CAUD</name>
<protein>
    <submittedName>
        <fullName evidence="1">Uncharacterized protein</fullName>
    </submittedName>
</protein>
<accession>A0A6J5KK69</accession>
<organism evidence="1">
    <name type="scientific">uncultured Caudovirales phage</name>
    <dbReference type="NCBI Taxonomy" id="2100421"/>
    <lineage>
        <taxon>Viruses</taxon>
        <taxon>Duplodnaviria</taxon>
        <taxon>Heunggongvirae</taxon>
        <taxon>Uroviricota</taxon>
        <taxon>Caudoviricetes</taxon>
        <taxon>Peduoviridae</taxon>
        <taxon>Maltschvirus</taxon>
        <taxon>Maltschvirus maltsch</taxon>
    </lineage>
</organism>
<dbReference type="EMBL" id="LR796164">
    <property type="protein sequence ID" value="CAB4122594.1"/>
    <property type="molecule type" value="Genomic_DNA"/>
</dbReference>
<reference evidence="1" key="1">
    <citation type="submission" date="2020-04" db="EMBL/GenBank/DDBJ databases">
        <authorList>
            <person name="Chiriac C."/>
            <person name="Salcher M."/>
            <person name="Ghai R."/>
            <person name="Kavagutti S V."/>
        </authorList>
    </citation>
    <scope>NUCLEOTIDE SEQUENCE</scope>
</reference>
<sequence length="122" mass="12871">MAKYQAAANLANSLIGAKGAVVTFTRVSGGTYNPVTQVNVGGSTTTFSMKGVNTTPGKGAEFRIGSLASRNILELHLAPNLGETPFPGDKVRWRNADWTVIWSGPLDPAGDGAPYCLIYAER</sequence>
<gene>
    <name evidence="1" type="ORF">UFOVP36_67</name>
</gene>
<evidence type="ECO:0000313" key="1">
    <source>
        <dbReference type="EMBL" id="CAB4122594.1"/>
    </source>
</evidence>
<proteinExistence type="predicted"/>